<keyword evidence="2" id="KW-1185">Reference proteome</keyword>
<protein>
    <submittedName>
        <fullName evidence="3">Uncharacterized protein LOC105852274</fullName>
    </submittedName>
</protein>
<feature type="region of interest" description="Disordered" evidence="1">
    <location>
        <begin position="20"/>
        <end position="44"/>
    </location>
</feature>
<evidence type="ECO:0000256" key="1">
    <source>
        <dbReference type="SAM" id="MobiDB-lite"/>
    </source>
</evidence>
<feature type="compositionally biased region" description="Low complexity" evidence="1">
    <location>
        <begin position="22"/>
        <end position="44"/>
    </location>
</feature>
<reference evidence="3" key="2">
    <citation type="submission" date="2025-08" db="UniProtKB">
        <authorList>
            <consortium name="RefSeq"/>
        </authorList>
    </citation>
    <scope>IDENTIFICATION</scope>
    <source>
        <tissue evidence="3">Etiolated seedlings</tissue>
    </source>
</reference>
<name>A0A1S3EAM2_CICAR</name>
<dbReference type="RefSeq" id="XP_012572419.1">
    <property type="nucleotide sequence ID" value="XM_012716965.2"/>
</dbReference>
<accession>A0A1S3EAM2</accession>
<reference evidence="2" key="1">
    <citation type="journal article" date="2013" name="Nat. Biotechnol.">
        <title>Draft genome sequence of chickpea (Cicer arietinum) provides a resource for trait improvement.</title>
        <authorList>
            <person name="Varshney R.K."/>
            <person name="Song C."/>
            <person name="Saxena R.K."/>
            <person name="Azam S."/>
            <person name="Yu S."/>
            <person name="Sharpe A.G."/>
            <person name="Cannon S."/>
            <person name="Baek J."/>
            <person name="Rosen B.D."/>
            <person name="Tar'an B."/>
            <person name="Millan T."/>
            <person name="Zhang X."/>
            <person name="Ramsay L.D."/>
            <person name="Iwata A."/>
            <person name="Wang Y."/>
            <person name="Nelson W."/>
            <person name="Farmer A.D."/>
            <person name="Gaur P.M."/>
            <person name="Soderlund C."/>
            <person name="Penmetsa R.V."/>
            <person name="Xu C."/>
            <person name="Bharti A.K."/>
            <person name="He W."/>
            <person name="Winter P."/>
            <person name="Zhao S."/>
            <person name="Hane J.K."/>
            <person name="Carrasquilla-Garcia N."/>
            <person name="Condie J.A."/>
            <person name="Upadhyaya H.D."/>
            <person name="Luo M.C."/>
            <person name="Thudi M."/>
            <person name="Gowda C.L."/>
            <person name="Singh N.P."/>
            <person name="Lichtenzveig J."/>
            <person name="Gali K.K."/>
            <person name="Rubio J."/>
            <person name="Nadarajan N."/>
            <person name="Dolezel J."/>
            <person name="Bansal K.C."/>
            <person name="Xu X."/>
            <person name="Edwards D."/>
            <person name="Zhang G."/>
            <person name="Kahl G."/>
            <person name="Gil J."/>
            <person name="Singh K.B."/>
            <person name="Datta S.K."/>
            <person name="Jackson S.A."/>
            <person name="Wang J."/>
            <person name="Cook D.R."/>
        </authorList>
    </citation>
    <scope>NUCLEOTIDE SEQUENCE [LARGE SCALE GENOMIC DNA]</scope>
    <source>
        <strain evidence="2">cv. CDC Frontier</strain>
    </source>
</reference>
<evidence type="ECO:0000313" key="2">
    <source>
        <dbReference type="Proteomes" id="UP000087171"/>
    </source>
</evidence>
<dbReference type="GeneID" id="105852274"/>
<evidence type="ECO:0000313" key="3">
    <source>
        <dbReference type="RefSeq" id="XP_012572419.1"/>
    </source>
</evidence>
<sequence>MSSSHSKFFSSLKQVEKRLKLESTSTKTTESSQVEESSNFSSSLGSPLFLQQICSQTCPTQESSEPPQQFVSISQGFSLTHQQYPAQTTPSNEAQDVDEIEWLMKLLGMSEEQRDGFDFEGDEDCDSCHCEGGFYSKIVGVEGPKCKKEVLRLNGWIQHFLNGDGDGVIRVEKKEPLRLAHLLLGKAVFVSESADSGFGGLVFPSTIQEFLHNDPPSN</sequence>
<gene>
    <name evidence="3" type="primary">LOC105852274</name>
</gene>
<dbReference type="Proteomes" id="UP000087171">
    <property type="component" value="Chromosome Ca6"/>
</dbReference>
<proteinExistence type="predicted"/>
<dbReference type="OrthoDB" id="1932225at2759"/>
<organism evidence="2 3">
    <name type="scientific">Cicer arietinum</name>
    <name type="common">Chickpea</name>
    <name type="synonym">Garbanzo</name>
    <dbReference type="NCBI Taxonomy" id="3827"/>
    <lineage>
        <taxon>Eukaryota</taxon>
        <taxon>Viridiplantae</taxon>
        <taxon>Streptophyta</taxon>
        <taxon>Embryophyta</taxon>
        <taxon>Tracheophyta</taxon>
        <taxon>Spermatophyta</taxon>
        <taxon>Magnoliopsida</taxon>
        <taxon>eudicotyledons</taxon>
        <taxon>Gunneridae</taxon>
        <taxon>Pentapetalae</taxon>
        <taxon>rosids</taxon>
        <taxon>fabids</taxon>
        <taxon>Fabales</taxon>
        <taxon>Fabaceae</taxon>
        <taxon>Papilionoideae</taxon>
        <taxon>50 kb inversion clade</taxon>
        <taxon>NPAAA clade</taxon>
        <taxon>Hologalegina</taxon>
        <taxon>IRL clade</taxon>
        <taxon>Cicereae</taxon>
        <taxon>Cicer</taxon>
    </lineage>
</organism>
<dbReference type="KEGG" id="cam:105852274"/>
<dbReference type="AlphaFoldDB" id="A0A1S3EAM2"/>